<evidence type="ECO:0000256" key="2">
    <source>
        <dbReference type="ARBA" id="ARBA00022670"/>
    </source>
</evidence>
<comment type="cofactor">
    <cofactor evidence="9">
        <name>Zn(2+)</name>
        <dbReference type="ChEBI" id="CHEBI:29105"/>
    </cofactor>
    <text evidence="9">Binds 1 zinc ion per subunit.</text>
</comment>
<evidence type="ECO:0000259" key="10">
    <source>
        <dbReference type="PROSITE" id="PS01180"/>
    </source>
</evidence>
<evidence type="ECO:0000256" key="3">
    <source>
        <dbReference type="ARBA" id="ARBA00022723"/>
    </source>
</evidence>
<evidence type="ECO:0000256" key="7">
    <source>
        <dbReference type="ARBA" id="ARBA00023157"/>
    </source>
</evidence>
<feature type="domain" description="Peptidase M12A" evidence="11">
    <location>
        <begin position="1"/>
        <end position="99"/>
    </location>
</feature>
<evidence type="ECO:0000256" key="5">
    <source>
        <dbReference type="ARBA" id="ARBA00022833"/>
    </source>
</evidence>
<keyword evidence="1" id="KW-0245">EGF-like domain</keyword>
<evidence type="ECO:0000259" key="11">
    <source>
        <dbReference type="PROSITE" id="PS51864"/>
    </source>
</evidence>
<dbReference type="EMBL" id="VSRR010007919">
    <property type="protein sequence ID" value="MPC47786.1"/>
    <property type="molecule type" value="Genomic_DNA"/>
</dbReference>
<evidence type="ECO:0000256" key="4">
    <source>
        <dbReference type="ARBA" id="ARBA00022801"/>
    </source>
</evidence>
<dbReference type="PRINTS" id="PR00480">
    <property type="entry name" value="ASTACIN"/>
</dbReference>
<keyword evidence="5 9" id="KW-0862">Zinc</keyword>
<organism evidence="12 13">
    <name type="scientific">Portunus trituberculatus</name>
    <name type="common">Swimming crab</name>
    <name type="synonym">Neptunus trituberculatus</name>
    <dbReference type="NCBI Taxonomy" id="210409"/>
    <lineage>
        <taxon>Eukaryota</taxon>
        <taxon>Metazoa</taxon>
        <taxon>Ecdysozoa</taxon>
        <taxon>Arthropoda</taxon>
        <taxon>Crustacea</taxon>
        <taxon>Multicrustacea</taxon>
        <taxon>Malacostraca</taxon>
        <taxon>Eumalacostraca</taxon>
        <taxon>Eucarida</taxon>
        <taxon>Decapoda</taxon>
        <taxon>Pleocyemata</taxon>
        <taxon>Brachyura</taxon>
        <taxon>Eubrachyura</taxon>
        <taxon>Portunoidea</taxon>
        <taxon>Portunidae</taxon>
        <taxon>Portuninae</taxon>
        <taxon>Portunus</taxon>
    </lineage>
</organism>
<dbReference type="GO" id="GO:0004222">
    <property type="term" value="F:metalloendopeptidase activity"/>
    <property type="evidence" value="ECO:0007669"/>
    <property type="project" value="UniProtKB-UniRule"/>
</dbReference>
<evidence type="ECO:0000313" key="12">
    <source>
        <dbReference type="EMBL" id="MPC47786.1"/>
    </source>
</evidence>
<sequence>MGFYHEQSRPERDDYVVVSKEHIQDNRESNFNKYSTNTIDNQNVPYDYTSDMHYGPISFTINGKTTLATKDPLAQGLIGQRSGLSHRDKHLANIMYKCIGKAESSKNDDSSFLAEKWLAKCEKDTDPCQNGGYYGANCACVCPPGTSGANCETETGGYYGFKSFCGTDIASGRSITSTGRDMILYFRTKSNFYTGWSAELTFEKQEDCQEPQTTEDTVTEGSTTVSTTAESVALDCKLENYNGVYYWSSPNFGNGNYPNSFSCGVAGNGVLNPSAGEQGTITASRHERICDYRIVAPAGSEVRIDEISPKILRSPNCRRDWLTVNDRSEIMYPKETSSKICGSSKVTSPKTSTNGEMYIAYKGSRKSQGFALKYTIV</sequence>
<keyword evidence="4 9" id="KW-0378">Hydrolase</keyword>
<dbReference type="PROSITE" id="PS00022">
    <property type="entry name" value="EGF_1"/>
    <property type="match status" value="1"/>
</dbReference>
<dbReference type="PANTHER" id="PTHR10127:SF850">
    <property type="entry name" value="METALLOENDOPEPTIDASE"/>
    <property type="match status" value="1"/>
</dbReference>
<feature type="domain" description="CUB" evidence="10">
    <location>
        <begin position="236"/>
        <end position="377"/>
    </location>
</feature>
<keyword evidence="3 9" id="KW-0479">Metal-binding</keyword>
<dbReference type="InterPro" id="IPR000742">
    <property type="entry name" value="EGF"/>
</dbReference>
<dbReference type="EC" id="3.4.24.-" evidence="9"/>
<evidence type="ECO:0000256" key="8">
    <source>
        <dbReference type="PROSITE-ProRule" id="PRU00059"/>
    </source>
</evidence>
<dbReference type="Gene3D" id="2.60.120.290">
    <property type="entry name" value="Spermadhesin, CUB domain"/>
    <property type="match status" value="1"/>
</dbReference>
<dbReference type="Pfam" id="PF00431">
    <property type="entry name" value="CUB"/>
    <property type="match status" value="1"/>
</dbReference>
<reference evidence="12 13" key="1">
    <citation type="submission" date="2019-05" db="EMBL/GenBank/DDBJ databases">
        <title>Another draft genome of Portunus trituberculatus and its Hox gene families provides insights of decapod evolution.</title>
        <authorList>
            <person name="Jeong J.-H."/>
            <person name="Song I."/>
            <person name="Kim S."/>
            <person name="Choi T."/>
            <person name="Kim D."/>
            <person name="Ryu S."/>
            <person name="Kim W."/>
        </authorList>
    </citation>
    <scope>NUCLEOTIDE SEQUENCE [LARGE SCALE GENOMIC DNA]</scope>
    <source>
        <tissue evidence="12">Muscle</tissue>
    </source>
</reference>
<dbReference type="InterPro" id="IPR001506">
    <property type="entry name" value="Peptidase_M12A"/>
</dbReference>
<dbReference type="GO" id="GO:0046872">
    <property type="term" value="F:metal ion binding"/>
    <property type="evidence" value="ECO:0007669"/>
    <property type="project" value="UniProtKB-KW"/>
</dbReference>
<dbReference type="Pfam" id="PF01400">
    <property type="entry name" value="Astacin"/>
    <property type="match status" value="1"/>
</dbReference>
<gene>
    <name evidence="12" type="primary">SPAN_1</name>
    <name evidence="12" type="ORF">E2C01_041543</name>
</gene>
<dbReference type="SMART" id="SM00042">
    <property type="entry name" value="CUB"/>
    <property type="match status" value="1"/>
</dbReference>
<dbReference type="AlphaFoldDB" id="A0A5B7FQN5"/>
<dbReference type="GO" id="GO:0006508">
    <property type="term" value="P:proteolysis"/>
    <property type="evidence" value="ECO:0007669"/>
    <property type="project" value="UniProtKB-KW"/>
</dbReference>
<dbReference type="Gene3D" id="3.40.390.10">
    <property type="entry name" value="Collagenase (Catalytic Domain)"/>
    <property type="match status" value="1"/>
</dbReference>
<comment type="caution">
    <text evidence="12">The sequence shown here is derived from an EMBL/GenBank/DDBJ whole genome shotgun (WGS) entry which is preliminary data.</text>
</comment>
<evidence type="ECO:0000256" key="9">
    <source>
        <dbReference type="RuleBase" id="RU361183"/>
    </source>
</evidence>
<keyword evidence="7" id="KW-1015">Disulfide bond</keyword>
<name>A0A5B7FQN5_PORTR</name>
<dbReference type="PROSITE" id="PS51864">
    <property type="entry name" value="ASTACIN"/>
    <property type="match status" value="1"/>
</dbReference>
<dbReference type="OrthoDB" id="10017459at2759"/>
<dbReference type="PANTHER" id="PTHR10127">
    <property type="entry name" value="DISCOIDIN, CUB, EGF, LAMININ , AND ZINC METALLOPROTEASE DOMAIN CONTAINING"/>
    <property type="match status" value="1"/>
</dbReference>
<dbReference type="SUPFAM" id="SSF55486">
    <property type="entry name" value="Metalloproteases ('zincins'), catalytic domain"/>
    <property type="match status" value="1"/>
</dbReference>
<dbReference type="InterPro" id="IPR035914">
    <property type="entry name" value="Sperma_CUB_dom_sf"/>
</dbReference>
<dbReference type="InterPro" id="IPR024079">
    <property type="entry name" value="MetalloPept_cat_dom_sf"/>
</dbReference>
<keyword evidence="2 9" id="KW-0645">Protease</keyword>
<protein>
    <recommendedName>
        <fullName evidence="9">Metalloendopeptidase</fullName>
        <ecNumber evidence="9">3.4.24.-</ecNumber>
    </recommendedName>
</protein>
<evidence type="ECO:0000256" key="6">
    <source>
        <dbReference type="ARBA" id="ARBA00023049"/>
    </source>
</evidence>
<dbReference type="PROSITE" id="PS01180">
    <property type="entry name" value="CUB"/>
    <property type="match status" value="1"/>
</dbReference>
<dbReference type="InterPro" id="IPR000859">
    <property type="entry name" value="CUB_dom"/>
</dbReference>
<proteinExistence type="predicted"/>
<dbReference type="Proteomes" id="UP000324222">
    <property type="component" value="Unassembled WGS sequence"/>
</dbReference>
<evidence type="ECO:0000313" key="13">
    <source>
        <dbReference type="Proteomes" id="UP000324222"/>
    </source>
</evidence>
<keyword evidence="6 9" id="KW-0482">Metalloprotease</keyword>
<dbReference type="SUPFAM" id="SSF49854">
    <property type="entry name" value="Spermadhesin, CUB domain"/>
    <property type="match status" value="1"/>
</dbReference>
<keyword evidence="13" id="KW-1185">Reference proteome</keyword>
<accession>A0A5B7FQN5</accession>
<comment type="caution">
    <text evidence="8">Lacks conserved residue(s) required for the propagation of feature annotation.</text>
</comment>
<evidence type="ECO:0000256" key="1">
    <source>
        <dbReference type="ARBA" id="ARBA00022536"/>
    </source>
</evidence>